<dbReference type="SUPFAM" id="SSF50370">
    <property type="entry name" value="Ricin B-like lectins"/>
    <property type="match status" value="1"/>
</dbReference>
<dbReference type="PANTHER" id="PTHR10974:SF1">
    <property type="entry name" value="FI08016P-RELATED"/>
    <property type="match status" value="1"/>
</dbReference>
<dbReference type="Proteomes" id="UP000515163">
    <property type="component" value="Unplaced"/>
</dbReference>
<dbReference type="PANTHER" id="PTHR10974">
    <property type="entry name" value="FI08016P-RELATED"/>
    <property type="match status" value="1"/>
</dbReference>
<sequence length="811" mass="92946">MPYQVFRHFRFVFHPFIRFCKLLRRRIKTTITTIFITCSLMFYLVHNDSLYFGFGEDSKEYLDYISKTASCKLPKLNPFHRSILPYIKNLQPLECGRSISTFEKDVLRVEGENIVSVYYRTLTRPDGNDDAVNISEPIEIPNLLNKHVGGKRAEDVIKPGGYGCIVHKISHKCLHPYGGIGLPNGLQPVVFHENCCEKAAYFQMEKDGAIKHVQSNRCIRQKRPGTIGTDITLHQKCDTKFEVIDGYIKLKDKDLCLQPASRRDDPANNEEIVLDGDCNKERHSFYFNFLEGTQFKGEVTVNTDFIRVEIKNGGTADDVIETHMQTNFKKEVGERKIIPAGIPVDIVMIMFDSTSAANFIRKMPRTYKYLKETLNTVFLNGQTIVGDGTTAQLSAILTGIPEHHQPESRKAFRNAKPVDNWRWIFKEYSKQGYVTMYSEDSPAVGAFNYRLMGFRDPPTDHYSRYFWLEAENYVKKVHCTGNQAIHNLTLNYLLSLFRTYKKNPKFSLLNFSNLVHRDPNAITYADGDLLNLLQTMTKESYLDNTFLFIFGDHGYRFGGMRKQTLQGKLEERLPHFSISVPKWFTRQHRRLYNNLKFNSRLLTSPFDIYATLKNTLSYPWAPKYVMTGQSLLSKIDPYKRTCGNVGVRDHWCPCLVMEKVSVKDEVVRELATFAVSSINDQNNDTSTTSKLCLPLSLKQVVQVSREMPSHTVQTFKFSFKNKECDSCGAKLAAKAVNTMVKDTLYQIQFTTKPNNATYEVSISLNGGVASIDGEISRLDSIGVQADCIKDTFVHLIKFCYCKTKTNFKQIN</sequence>
<dbReference type="AlphaFoldDB" id="A0A6P8H3G3"/>
<dbReference type="InterPro" id="IPR035992">
    <property type="entry name" value="Ricin_B-like_lectins"/>
</dbReference>
<dbReference type="RefSeq" id="XP_031550899.1">
    <property type="nucleotide sequence ID" value="XM_031695039.1"/>
</dbReference>
<evidence type="ECO:0000313" key="2">
    <source>
        <dbReference type="Proteomes" id="UP000515163"/>
    </source>
</evidence>
<dbReference type="OrthoDB" id="5982518at2759"/>
<keyword evidence="1" id="KW-1133">Transmembrane helix</keyword>
<reference evidence="3" key="1">
    <citation type="submission" date="2025-08" db="UniProtKB">
        <authorList>
            <consortium name="RefSeq"/>
        </authorList>
    </citation>
    <scope>IDENTIFICATION</scope>
    <source>
        <tissue evidence="3">Tentacle</tissue>
    </source>
</reference>
<dbReference type="Gene3D" id="3.40.720.10">
    <property type="entry name" value="Alkaline Phosphatase, subunit A"/>
    <property type="match status" value="1"/>
</dbReference>
<keyword evidence="1" id="KW-0472">Membrane</keyword>
<dbReference type="GeneID" id="116288272"/>
<keyword evidence="1" id="KW-0812">Transmembrane</keyword>
<dbReference type="InterPro" id="IPR004245">
    <property type="entry name" value="DUF229"/>
</dbReference>
<organism evidence="2 3">
    <name type="scientific">Actinia tenebrosa</name>
    <name type="common">Australian red waratah sea anemone</name>
    <dbReference type="NCBI Taxonomy" id="6105"/>
    <lineage>
        <taxon>Eukaryota</taxon>
        <taxon>Metazoa</taxon>
        <taxon>Cnidaria</taxon>
        <taxon>Anthozoa</taxon>
        <taxon>Hexacorallia</taxon>
        <taxon>Actiniaria</taxon>
        <taxon>Actiniidae</taxon>
        <taxon>Actinia</taxon>
    </lineage>
</organism>
<dbReference type="Gene3D" id="2.80.10.50">
    <property type="match status" value="1"/>
</dbReference>
<dbReference type="FunFam" id="3.40.720.10:FF:000017">
    <property type="entry name" value="Predicted protein"/>
    <property type="match status" value="1"/>
</dbReference>
<dbReference type="InterPro" id="IPR017850">
    <property type="entry name" value="Alkaline_phosphatase_core_sf"/>
</dbReference>
<accession>A0A6P8H3G3</accession>
<keyword evidence="2" id="KW-1185">Reference proteome</keyword>
<feature type="transmembrane region" description="Helical" evidence="1">
    <location>
        <begin position="27"/>
        <end position="45"/>
    </location>
</feature>
<proteinExistence type="predicted"/>
<dbReference type="Pfam" id="PF02995">
    <property type="entry name" value="DUF229"/>
    <property type="match status" value="1"/>
</dbReference>
<evidence type="ECO:0000256" key="1">
    <source>
        <dbReference type="SAM" id="Phobius"/>
    </source>
</evidence>
<name>A0A6P8H3G3_ACTTE</name>
<dbReference type="InParanoid" id="A0A6P8H3G3"/>
<dbReference type="GO" id="GO:0005615">
    <property type="term" value="C:extracellular space"/>
    <property type="evidence" value="ECO:0007669"/>
    <property type="project" value="TreeGrafter"/>
</dbReference>
<protein>
    <submittedName>
        <fullName evidence="3">Uncharacterized protein LOC116288272</fullName>
    </submittedName>
</protein>
<dbReference type="SUPFAM" id="SSF53649">
    <property type="entry name" value="Alkaline phosphatase-like"/>
    <property type="match status" value="1"/>
</dbReference>
<dbReference type="KEGG" id="aten:116288272"/>
<dbReference type="CDD" id="cd23417">
    <property type="entry name" value="beta-trefoil_Ricin_MytiLec-like"/>
    <property type="match status" value="1"/>
</dbReference>
<dbReference type="Gene3D" id="3.10.450.10">
    <property type="match status" value="1"/>
</dbReference>
<dbReference type="CDD" id="cd16021">
    <property type="entry name" value="ALP_like"/>
    <property type="match status" value="1"/>
</dbReference>
<evidence type="ECO:0000313" key="3">
    <source>
        <dbReference type="RefSeq" id="XP_031550899.1"/>
    </source>
</evidence>
<gene>
    <name evidence="3" type="primary">LOC116288272</name>
</gene>